<sequence>MDTPGSNPGSDNEILVVVPSLAATAPPPPCQPHTTLFTSQAAVNKKLVERCSTDDQLAVVGVQGRDVECWRGQVTEKQMRSGWPSYINAVLIQSRSDLADPDFTDCERGKGMFVECCQFASW</sequence>
<dbReference type="Proteomes" id="UP000799444">
    <property type="component" value="Unassembled WGS sequence"/>
</dbReference>
<organism evidence="1 2">
    <name type="scientific">Polyplosphaeria fusca</name>
    <dbReference type="NCBI Taxonomy" id="682080"/>
    <lineage>
        <taxon>Eukaryota</taxon>
        <taxon>Fungi</taxon>
        <taxon>Dikarya</taxon>
        <taxon>Ascomycota</taxon>
        <taxon>Pezizomycotina</taxon>
        <taxon>Dothideomycetes</taxon>
        <taxon>Pleosporomycetidae</taxon>
        <taxon>Pleosporales</taxon>
        <taxon>Tetraplosphaeriaceae</taxon>
        <taxon>Polyplosphaeria</taxon>
    </lineage>
</organism>
<reference evidence="1" key="1">
    <citation type="journal article" date="2020" name="Stud. Mycol.">
        <title>101 Dothideomycetes genomes: a test case for predicting lifestyles and emergence of pathogens.</title>
        <authorList>
            <person name="Haridas S."/>
            <person name="Albert R."/>
            <person name="Binder M."/>
            <person name="Bloem J."/>
            <person name="Labutti K."/>
            <person name="Salamov A."/>
            <person name="Andreopoulos B."/>
            <person name="Baker S."/>
            <person name="Barry K."/>
            <person name="Bills G."/>
            <person name="Bluhm B."/>
            <person name="Cannon C."/>
            <person name="Castanera R."/>
            <person name="Culley D."/>
            <person name="Daum C."/>
            <person name="Ezra D."/>
            <person name="Gonzalez J."/>
            <person name="Henrissat B."/>
            <person name="Kuo A."/>
            <person name="Liang C."/>
            <person name="Lipzen A."/>
            <person name="Lutzoni F."/>
            <person name="Magnuson J."/>
            <person name="Mondo S."/>
            <person name="Nolan M."/>
            <person name="Ohm R."/>
            <person name="Pangilinan J."/>
            <person name="Park H.-J."/>
            <person name="Ramirez L."/>
            <person name="Alfaro M."/>
            <person name="Sun H."/>
            <person name="Tritt A."/>
            <person name="Yoshinaga Y."/>
            <person name="Zwiers L.-H."/>
            <person name="Turgeon B."/>
            <person name="Goodwin S."/>
            <person name="Spatafora J."/>
            <person name="Crous P."/>
            <person name="Grigoriev I."/>
        </authorList>
    </citation>
    <scope>NUCLEOTIDE SEQUENCE</scope>
    <source>
        <strain evidence="1">CBS 125425</strain>
    </source>
</reference>
<dbReference type="OrthoDB" id="2608216at2759"/>
<proteinExistence type="predicted"/>
<protein>
    <submittedName>
        <fullName evidence="1">Uncharacterized protein</fullName>
    </submittedName>
</protein>
<comment type="caution">
    <text evidence="1">The sequence shown here is derived from an EMBL/GenBank/DDBJ whole genome shotgun (WGS) entry which is preliminary data.</text>
</comment>
<keyword evidence="2" id="KW-1185">Reference proteome</keyword>
<accession>A0A9P4QLA8</accession>
<evidence type="ECO:0000313" key="2">
    <source>
        <dbReference type="Proteomes" id="UP000799444"/>
    </source>
</evidence>
<dbReference type="EMBL" id="ML996363">
    <property type="protein sequence ID" value="KAF2727009.1"/>
    <property type="molecule type" value="Genomic_DNA"/>
</dbReference>
<name>A0A9P4QLA8_9PLEO</name>
<dbReference type="AlphaFoldDB" id="A0A9P4QLA8"/>
<evidence type="ECO:0000313" key="1">
    <source>
        <dbReference type="EMBL" id="KAF2727009.1"/>
    </source>
</evidence>
<gene>
    <name evidence="1" type="ORF">EJ04DRAFT_529787</name>
</gene>